<sequence length="278" mass="31923">MMKKKSMILAASLLAIITSLVVSFRKKNPEPDIFRYQITSTWDLPDQLKNTSGIGMINQQKIACITRDKGSIYIYNLKTQNIEKQINFGNSQNYTDIEIVGTTAFILKKEGMLIKLEHYKKDPLITEYQIFNDASRNASGLSYDASSNRLLIAVKDDKFERKGTKGIYGYSLATNRINFNPDYEIELNSSLFAERKNLKAAQRFSPNAISKNSKETVHILDTRHHELLKVDKLNKSEELYKLREEDFPVPATISHLKNNNILVFNNSKKPRLLEIKLK</sequence>
<dbReference type="STRING" id="655815.ZPR_0871"/>
<proteinExistence type="predicted"/>
<dbReference type="InterPro" id="IPR011044">
    <property type="entry name" value="Quino_amine_DH_bsu"/>
</dbReference>
<reference evidence="1 2" key="1">
    <citation type="journal article" date="2010" name="BMC Genomics">
        <title>The complete genome of Zunongwangia profunda SM-A87 reveals its adaptation to the deep-sea environment and ecological role in sedimentary organic nitrogen degradation.</title>
        <authorList>
            <person name="Qin Q.L."/>
            <person name="Zhang X.Y."/>
            <person name="Wang X.M."/>
            <person name="Liu G.M."/>
            <person name="Chen X.L."/>
            <person name="Xie B.B."/>
            <person name="Dang H.Y."/>
            <person name="Zhou B.C."/>
            <person name="Yu J."/>
            <person name="Zhang Y.Z."/>
        </authorList>
    </citation>
    <scope>NUCLEOTIDE SEQUENCE [LARGE SCALE GENOMIC DNA]</scope>
    <source>
        <strain evidence="2">DSM 18752 / CCTCC AB 206139 / SM-A87</strain>
    </source>
</reference>
<protein>
    <submittedName>
        <fullName evidence="1">Uncharacterized protein</fullName>
    </submittedName>
</protein>
<dbReference type="AlphaFoldDB" id="D5BH47"/>
<dbReference type="eggNOG" id="COG3204">
    <property type="taxonomic scope" value="Bacteria"/>
</dbReference>
<dbReference type="RefSeq" id="WP_013070373.1">
    <property type="nucleotide sequence ID" value="NC_014041.1"/>
</dbReference>
<keyword evidence="2" id="KW-1185">Reference proteome</keyword>
<name>D5BH47_ZUNPS</name>
<dbReference type="EMBL" id="CP001650">
    <property type="protein sequence ID" value="ADF51221.1"/>
    <property type="molecule type" value="Genomic_DNA"/>
</dbReference>
<gene>
    <name evidence="1" type="ordered locus">ZPR_0871</name>
</gene>
<accession>D5BH47</accession>
<dbReference type="KEGG" id="zpr:ZPR_0871"/>
<dbReference type="SUPFAM" id="SSF50969">
    <property type="entry name" value="YVTN repeat-like/Quinoprotein amine dehydrogenase"/>
    <property type="match status" value="1"/>
</dbReference>
<evidence type="ECO:0000313" key="1">
    <source>
        <dbReference type="EMBL" id="ADF51221.1"/>
    </source>
</evidence>
<dbReference type="OrthoDB" id="1228710at2"/>
<dbReference type="HOGENOM" id="CLU_080100_0_0_10"/>
<evidence type="ECO:0000313" key="2">
    <source>
        <dbReference type="Proteomes" id="UP000001654"/>
    </source>
</evidence>
<organism evidence="1 2">
    <name type="scientific">Zunongwangia profunda (strain DSM 18752 / CCTCC AB 206139 / SM-A87)</name>
    <name type="common">Wangia profunda</name>
    <dbReference type="NCBI Taxonomy" id="655815"/>
    <lineage>
        <taxon>Bacteria</taxon>
        <taxon>Pseudomonadati</taxon>
        <taxon>Bacteroidota</taxon>
        <taxon>Flavobacteriia</taxon>
        <taxon>Flavobacteriales</taxon>
        <taxon>Flavobacteriaceae</taxon>
        <taxon>Zunongwangia</taxon>
    </lineage>
</organism>
<dbReference type="Proteomes" id="UP000001654">
    <property type="component" value="Chromosome"/>
</dbReference>